<sequence>MQGIARDILTQQASQLEGDPLAFLNVTEAYWKPYDAIAAMQTLKASKHEPNRKGPTVVRVAQPGARLEHVDFDVVVCGGTLGLMLAATLQRRGHK</sequence>
<dbReference type="Proteomes" id="UP000485058">
    <property type="component" value="Unassembled WGS sequence"/>
</dbReference>
<name>A0A6A0AI09_HAELA</name>
<feature type="non-terminal residue" evidence="1">
    <location>
        <position position="1"/>
    </location>
</feature>
<evidence type="ECO:0000313" key="1">
    <source>
        <dbReference type="EMBL" id="GFH31903.1"/>
    </source>
</evidence>
<gene>
    <name evidence="1" type="ORF">HaLaN_31031</name>
</gene>
<comment type="caution">
    <text evidence="1">The sequence shown here is derived from an EMBL/GenBank/DDBJ whole genome shotgun (WGS) entry which is preliminary data.</text>
</comment>
<organism evidence="1 2">
    <name type="scientific">Haematococcus lacustris</name>
    <name type="common">Green alga</name>
    <name type="synonym">Haematococcus pluvialis</name>
    <dbReference type="NCBI Taxonomy" id="44745"/>
    <lineage>
        <taxon>Eukaryota</taxon>
        <taxon>Viridiplantae</taxon>
        <taxon>Chlorophyta</taxon>
        <taxon>core chlorophytes</taxon>
        <taxon>Chlorophyceae</taxon>
        <taxon>CS clade</taxon>
        <taxon>Chlamydomonadales</taxon>
        <taxon>Haematococcaceae</taxon>
        <taxon>Haematococcus</taxon>
    </lineage>
</organism>
<dbReference type="AlphaFoldDB" id="A0A6A0AI09"/>
<evidence type="ECO:0000313" key="2">
    <source>
        <dbReference type="Proteomes" id="UP000485058"/>
    </source>
</evidence>
<feature type="non-terminal residue" evidence="1">
    <location>
        <position position="95"/>
    </location>
</feature>
<accession>A0A6A0AI09</accession>
<protein>
    <submittedName>
        <fullName evidence="1">Uncharacterized protein</fullName>
    </submittedName>
</protein>
<keyword evidence="2" id="KW-1185">Reference proteome</keyword>
<reference evidence="1 2" key="1">
    <citation type="submission" date="2020-02" db="EMBL/GenBank/DDBJ databases">
        <title>Draft genome sequence of Haematococcus lacustris strain NIES-144.</title>
        <authorList>
            <person name="Morimoto D."/>
            <person name="Nakagawa S."/>
            <person name="Yoshida T."/>
            <person name="Sawayama S."/>
        </authorList>
    </citation>
    <scope>NUCLEOTIDE SEQUENCE [LARGE SCALE GENOMIC DNA]</scope>
    <source>
        <strain evidence="1 2">NIES-144</strain>
    </source>
</reference>
<dbReference type="EMBL" id="BLLF01006051">
    <property type="protein sequence ID" value="GFH31903.1"/>
    <property type="molecule type" value="Genomic_DNA"/>
</dbReference>
<proteinExistence type="predicted"/>